<feature type="chain" id="PRO_5047514552" description="AMP-activated protein kinase glycogen-binding domain-containing protein" evidence="1">
    <location>
        <begin position="32"/>
        <end position="119"/>
    </location>
</feature>
<evidence type="ECO:0000313" key="4">
    <source>
        <dbReference type="Proteomes" id="UP001162891"/>
    </source>
</evidence>
<dbReference type="InterPro" id="IPR014756">
    <property type="entry name" value="Ig_E-set"/>
</dbReference>
<keyword evidence="1" id="KW-0732">Signal</keyword>
<evidence type="ECO:0000259" key="2">
    <source>
        <dbReference type="Pfam" id="PF16561"/>
    </source>
</evidence>
<dbReference type="Pfam" id="PF16561">
    <property type="entry name" value="AMPK1_CBM"/>
    <property type="match status" value="1"/>
</dbReference>
<dbReference type="Gene3D" id="2.60.40.10">
    <property type="entry name" value="Immunoglobulins"/>
    <property type="match status" value="1"/>
</dbReference>
<accession>A0ABM7WT61</accession>
<organism evidence="3 4">
    <name type="scientific">Anaeromyxobacter oryzae</name>
    <dbReference type="NCBI Taxonomy" id="2918170"/>
    <lineage>
        <taxon>Bacteria</taxon>
        <taxon>Pseudomonadati</taxon>
        <taxon>Myxococcota</taxon>
        <taxon>Myxococcia</taxon>
        <taxon>Myxococcales</taxon>
        <taxon>Cystobacterineae</taxon>
        <taxon>Anaeromyxobacteraceae</taxon>
        <taxon>Anaeromyxobacter</taxon>
    </lineage>
</organism>
<protein>
    <recommendedName>
        <fullName evidence="2">AMP-activated protein kinase glycogen-binding domain-containing protein</fullName>
    </recommendedName>
</protein>
<evidence type="ECO:0000313" key="3">
    <source>
        <dbReference type="EMBL" id="BDG02647.1"/>
    </source>
</evidence>
<gene>
    <name evidence="3" type="ORF">AMOR_16430</name>
</gene>
<reference evidence="4" key="1">
    <citation type="journal article" date="2022" name="Int. J. Syst. Evol. Microbiol.">
        <title>Anaeromyxobacter oryzae sp. nov., Anaeromyxobacter diazotrophicus sp. nov. and Anaeromyxobacter paludicola sp. nov., isolated from paddy soils.</title>
        <authorList>
            <person name="Itoh H."/>
            <person name="Xu Z."/>
            <person name="Mise K."/>
            <person name="Masuda Y."/>
            <person name="Ushijima N."/>
            <person name="Hayakawa C."/>
            <person name="Shiratori Y."/>
            <person name="Senoo K."/>
        </authorList>
    </citation>
    <scope>NUCLEOTIDE SEQUENCE [LARGE SCALE GENOMIC DNA]</scope>
    <source>
        <strain evidence="4">Red232</strain>
    </source>
</reference>
<dbReference type="EMBL" id="AP025591">
    <property type="protein sequence ID" value="BDG02647.1"/>
    <property type="molecule type" value="Genomic_DNA"/>
</dbReference>
<dbReference type="CDD" id="cd02859">
    <property type="entry name" value="E_set_AMPKbeta_like_N"/>
    <property type="match status" value="1"/>
</dbReference>
<feature type="domain" description="AMP-activated protein kinase glycogen-binding" evidence="2">
    <location>
        <begin position="40"/>
        <end position="89"/>
    </location>
</feature>
<dbReference type="InterPro" id="IPR013783">
    <property type="entry name" value="Ig-like_fold"/>
</dbReference>
<evidence type="ECO:0000256" key="1">
    <source>
        <dbReference type="SAM" id="SignalP"/>
    </source>
</evidence>
<sequence>MVNGVAPLLRRARAALLAVSLGCATAPRAPAAAADAEGAVLRYDGAADAVYVCGTMTGWEPVPLERDARGFGLTLPLPPGRYEYRLEVHRGGEVQVVVPEGAERTDDGFGGENAIVRVP</sequence>
<name>A0ABM7WT61_9BACT</name>
<keyword evidence="4" id="KW-1185">Reference proteome</keyword>
<proteinExistence type="predicted"/>
<feature type="signal peptide" evidence="1">
    <location>
        <begin position="1"/>
        <end position="31"/>
    </location>
</feature>
<dbReference type="SUPFAM" id="SSF81296">
    <property type="entry name" value="E set domains"/>
    <property type="match status" value="1"/>
</dbReference>
<dbReference type="Proteomes" id="UP001162891">
    <property type="component" value="Chromosome"/>
</dbReference>
<dbReference type="InterPro" id="IPR032640">
    <property type="entry name" value="AMPK1_CBM"/>
</dbReference>